<gene>
    <name evidence="1" type="ORF">COCSUDRAFT_63857</name>
</gene>
<dbReference type="EMBL" id="AGSI01000009">
    <property type="protein sequence ID" value="EIE22721.1"/>
    <property type="molecule type" value="Genomic_DNA"/>
</dbReference>
<comment type="caution">
    <text evidence="1">The sequence shown here is derived from an EMBL/GenBank/DDBJ whole genome shotgun (WGS) entry which is preliminary data.</text>
</comment>
<dbReference type="Gene3D" id="3.40.50.720">
    <property type="entry name" value="NAD(P)-binding Rossmann-like Domain"/>
    <property type="match status" value="1"/>
</dbReference>
<dbReference type="RefSeq" id="XP_005647265.1">
    <property type="nucleotide sequence ID" value="XM_005647208.1"/>
</dbReference>
<protein>
    <submittedName>
        <fullName evidence="1">Uncharacterized protein</fullName>
    </submittedName>
</protein>
<organism evidence="1 2">
    <name type="scientific">Coccomyxa subellipsoidea (strain C-169)</name>
    <name type="common">Green microalga</name>
    <dbReference type="NCBI Taxonomy" id="574566"/>
    <lineage>
        <taxon>Eukaryota</taxon>
        <taxon>Viridiplantae</taxon>
        <taxon>Chlorophyta</taxon>
        <taxon>core chlorophytes</taxon>
        <taxon>Trebouxiophyceae</taxon>
        <taxon>Trebouxiophyceae incertae sedis</taxon>
        <taxon>Coccomyxaceae</taxon>
        <taxon>Coccomyxa</taxon>
        <taxon>Coccomyxa subellipsoidea</taxon>
    </lineage>
</organism>
<evidence type="ECO:0000313" key="2">
    <source>
        <dbReference type="Proteomes" id="UP000007264"/>
    </source>
</evidence>
<keyword evidence="2" id="KW-1185">Reference proteome</keyword>
<dbReference type="KEGG" id="csl:COCSUDRAFT_63857"/>
<reference evidence="1 2" key="1">
    <citation type="journal article" date="2012" name="Genome Biol.">
        <title>The genome of the polar eukaryotic microalga coccomyxa subellipsoidea reveals traits of cold adaptation.</title>
        <authorList>
            <person name="Blanc G."/>
            <person name="Agarkova I."/>
            <person name="Grimwood J."/>
            <person name="Kuo A."/>
            <person name="Brueggeman A."/>
            <person name="Dunigan D."/>
            <person name="Gurnon J."/>
            <person name="Ladunga I."/>
            <person name="Lindquist E."/>
            <person name="Lucas S."/>
            <person name="Pangilinan J."/>
            <person name="Proschold T."/>
            <person name="Salamov A."/>
            <person name="Schmutz J."/>
            <person name="Weeks D."/>
            <person name="Yamada T."/>
            <person name="Claverie J.M."/>
            <person name="Grigoriev I."/>
            <person name="Van Etten J."/>
            <person name="Lomsadze A."/>
            <person name="Borodovsky M."/>
        </authorList>
    </citation>
    <scope>NUCLEOTIDE SEQUENCE [LARGE SCALE GENOMIC DNA]</scope>
    <source>
        <strain evidence="1 2">C-169</strain>
    </source>
</reference>
<accession>I0YWF2</accession>
<proteinExistence type="predicted"/>
<dbReference type="AlphaFoldDB" id="I0YWF2"/>
<evidence type="ECO:0000313" key="1">
    <source>
        <dbReference type="EMBL" id="EIE22721.1"/>
    </source>
</evidence>
<name>I0YWF2_COCSC</name>
<dbReference type="GeneID" id="17040708"/>
<dbReference type="Proteomes" id="UP000007264">
    <property type="component" value="Unassembled WGS sequence"/>
</dbReference>
<sequence length="87" mass="10353">MPHHKDLWESIVKKHNLNDIPFDKLVQWEFADNTLSTPGDQYSDTTKLRKDGFEGQKMYTEEVFHRWFKELADMHVIPNYPAMQKSA</sequence>